<dbReference type="AlphaFoldDB" id="A0A6A5AMX1"/>
<dbReference type="Proteomes" id="UP000469452">
    <property type="component" value="Unassembled WGS sequence"/>
</dbReference>
<name>A0A6A5AMX1_APHAT</name>
<reference evidence="2 3" key="1">
    <citation type="submission" date="2019-06" db="EMBL/GenBank/DDBJ databases">
        <title>Genomics analysis of Aphanomyces spp. identifies a new class of oomycete effector associated with host adaptation.</title>
        <authorList>
            <person name="Gaulin E."/>
        </authorList>
    </citation>
    <scope>NUCLEOTIDE SEQUENCE [LARGE SCALE GENOMIC DNA]</scope>
    <source>
        <strain evidence="2 3">E</strain>
    </source>
</reference>
<gene>
    <name evidence="2" type="ORF">AaE_004622</name>
</gene>
<accession>A0A6A5AMX1</accession>
<dbReference type="EMBL" id="VJMI01010242">
    <property type="protein sequence ID" value="KAF0756459.1"/>
    <property type="molecule type" value="Genomic_DNA"/>
</dbReference>
<sequence>MHERPSSAPPTKRARDEGHAANAVDKLKMYLCLGSRHEGDIAYVLSIIYAFLDSPREISEGGPALIGDICCVNKSIGSTNEEGDGTVFVQDTKSNVIPMEEVNDWDDVVESEFSERQPCGCQNSTNTLIMELQLKDLEIQRLKNQVAEVKARYRRDTRQLKRVQEVEAIQSKCVNDEQLRQKQSRILKASIQKASATMSYFLARQPTQIPDV</sequence>
<proteinExistence type="predicted"/>
<evidence type="ECO:0000256" key="1">
    <source>
        <dbReference type="SAM" id="Coils"/>
    </source>
</evidence>
<dbReference type="VEuPathDB" id="FungiDB:H257_00201"/>
<comment type="caution">
    <text evidence="2">The sequence shown here is derived from an EMBL/GenBank/DDBJ whole genome shotgun (WGS) entry which is preliminary data.</text>
</comment>
<feature type="coiled-coil region" evidence="1">
    <location>
        <begin position="132"/>
        <end position="159"/>
    </location>
</feature>
<evidence type="ECO:0000313" key="2">
    <source>
        <dbReference type="EMBL" id="KAF0756459.1"/>
    </source>
</evidence>
<evidence type="ECO:0000313" key="3">
    <source>
        <dbReference type="Proteomes" id="UP000469452"/>
    </source>
</evidence>
<organism evidence="2 3">
    <name type="scientific">Aphanomyces astaci</name>
    <name type="common">Crayfish plague agent</name>
    <dbReference type="NCBI Taxonomy" id="112090"/>
    <lineage>
        <taxon>Eukaryota</taxon>
        <taxon>Sar</taxon>
        <taxon>Stramenopiles</taxon>
        <taxon>Oomycota</taxon>
        <taxon>Saprolegniomycetes</taxon>
        <taxon>Saprolegniales</taxon>
        <taxon>Verrucalvaceae</taxon>
        <taxon>Aphanomyces</taxon>
    </lineage>
</organism>
<keyword evidence="1" id="KW-0175">Coiled coil</keyword>
<protein>
    <submittedName>
        <fullName evidence="2">Uncharacterized protein</fullName>
    </submittedName>
</protein>